<dbReference type="InterPro" id="IPR022385">
    <property type="entry name" value="Rhs_assc_core"/>
</dbReference>
<dbReference type="PANTHER" id="PTHR32305:SF15">
    <property type="entry name" value="PROTEIN RHSA-RELATED"/>
    <property type="match status" value="1"/>
</dbReference>
<dbReference type="NCBIfam" id="TIGR03696">
    <property type="entry name" value="Rhs_assc_core"/>
    <property type="match status" value="1"/>
</dbReference>
<evidence type="ECO:0000256" key="1">
    <source>
        <dbReference type="SAM" id="MobiDB-lite"/>
    </source>
</evidence>
<feature type="region of interest" description="Disordered" evidence="1">
    <location>
        <begin position="296"/>
        <end position="338"/>
    </location>
</feature>
<dbReference type="Gene3D" id="2.180.10.10">
    <property type="entry name" value="RHS repeat-associated core"/>
    <property type="match status" value="1"/>
</dbReference>
<name>A0A1M7N2Q7_9FLAO</name>
<dbReference type="RefSeq" id="WP_068845931.1">
    <property type="nucleotide sequence ID" value="NZ_FRBT01000017.1"/>
</dbReference>
<evidence type="ECO:0000313" key="2">
    <source>
        <dbReference type="EMBL" id="SHM97235.1"/>
    </source>
</evidence>
<dbReference type="InterPro" id="IPR050708">
    <property type="entry name" value="T6SS_VgrG/RHS"/>
</dbReference>
<protein>
    <submittedName>
        <fullName evidence="2">RHS repeat-associated core domain-containing protein</fullName>
    </submittedName>
</protein>
<dbReference type="STRING" id="946677.SAMN05444484_11725"/>
<proteinExistence type="predicted"/>
<sequence length="338" mass="38045">MKFFPTTEAYVEPSAGSYKYVYQYKDHLGNVRLSYNKNLVIQEENNYYPFGLKQEGYNTVKNSTSEALKYKFLGQERQDELGLNWDTFRHRNYDYAIGRFFGVDPVSEEYMSISTYQFAHNNPVWKIEIEGLEGAPSNGKTDITNHEPIKVKNTPVLGLVGTVFKSEVVQQSAPKVVEKVAGGLSPLAKLTTNVVSIVTAVLHDYMSPNFGRTNERPLKFDIKVDEKLSIKDHKVEEKTIEETGIKRLENKIDDLVDPSTPGEKTKGRSTLFEREGGLDAANKELDSLNPTNVREIEGGRVGTLPGGRTVNVRSGSSDGRPTMEIQNGKNKTKFRYND</sequence>
<accession>A0A1M7N2Q7</accession>
<keyword evidence="3" id="KW-1185">Reference proteome</keyword>
<dbReference type="EMBL" id="FRBT01000017">
    <property type="protein sequence ID" value="SHM97235.1"/>
    <property type="molecule type" value="Genomic_DNA"/>
</dbReference>
<dbReference type="Proteomes" id="UP000184028">
    <property type="component" value="Unassembled WGS sequence"/>
</dbReference>
<organism evidence="2 3">
    <name type="scientific">Flavobacterium chilense</name>
    <dbReference type="NCBI Taxonomy" id="946677"/>
    <lineage>
        <taxon>Bacteria</taxon>
        <taxon>Pseudomonadati</taxon>
        <taxon>Bacteroidota</taxon>
        <taxon>Flavobacteriia</taxon>
        <taxon>Flavobacteriales</taxon>
        <taxon>Flavobacteriaceae</taxon>
        <taxon>Flavobacterium</taxon>
    </lineage>
</organism>
<dbReference type="PANTHER" id="PTHR32305">
    <property type="match status" value="1"/>
</dbReference>
<feature type="compositionally biased region" description="Polar residues" evidence="1">
    <location>
        <begin position="311"/>
        <end position="329"/>
    </location>
</feature>
<evidence type="ECO:0000313" key="3">
    <source>
        <dbReference type="Proteomes" id="UP000184028"/>
    </source>
</evidence>
<reference evidence="3" key="1">
    <citation type="submission" date="2016-11" db="EMBL/GenBank/DDBJ databases">
        <authorList>
            <person name="Varghese N."/>
            <person name="Submissions S."/>
        </authorList>
    </citation>
    <scope>NUCLEOTIDE SEQUENCE [LARGE SCALE GENOMIC DNA]</scope>
    <source>
        <strain evidence="3">DSM 24724</strain>
    </source>
</reference>
<dbReference type="AlphaFoldDB" id="A0A1M7N2Q7"/>
<gene>
    <name evidence="2" type="ORF">SAMN05444484_11725</name>
</gene>